<comment type="caution">
    <text evidence="1">The sequence shown here is derived from an EMBL/GenBank/DDBJ whole genome shotgun (WGS) entry which is preliminary data.</text>
</comment>
<dbReference type="SUPFAM" id="SSF52047">
    <property type="entry name" value="RNI-like"/>
    <property type="match status" value="1"/>
</dbReference>
<keyword evidence="2" id="KW-1185">Reference proteome</keyword>
<organism evidence="1 2">
    <name type="scientific">Entomortierella chlamydospora</name>
    <dbReference type="NCBI Taxonomy" id="101097"/>
    <lineage>
        <taxon>Eukaryota</taxon>
        <taxon>Fungi</taxon>
        <taxon>Fungi incertae sedis</taxon>
        <taxon>Mucoromycota</taxon>
        <taxon>Mortierellomycotina</taxon>
        <taxon>Mortierellomycetes</taxon>
        <taxon>Mortierellales</taxon>
        <taxon>Mortierellaceae</taxon>
        <taxon>Entomortierella</taxon>
    </lineage>
</organism>
<reference evidence="1" key="1">
    <citation type="journal article" date="2020" name="Fungal Divers.">
        <title>Resolving the Mortierellaceae phylogeny through synthesis of multi-gene phylogenetics and phylogenomics.</title>
        <authorList>
            <person name="Vandepol N."/>
            <person name="Liber J."/>
            <person name="Desiro A."/>
            <person name="Na H."/>
            <person name="Kennedy M."/>
            <person name="Barry K."/>
            <person name="Grigoriev I.V."/>
            <person name="Miller A.N."/>
            <person name="O'Donnell K."/>
            <person name="Stajich J.E."/>
            <person name="Bonito G."/>
        </authorList>
    </citation>
    <scope>NUCLEOTIDE SEQUENCE</scope>
    <source>
        <strain evidence="1">NRRL 2769</strain>
    </source>
</reference>
<dbReference type="AlphaFoldDB" id="A0A9P6MY00"/>
<dbReference type="Gene3D" id="3.80.10.10">
    <property type="entry name" value="Ribonuclease Inhibitor"/>
    <property type="match status" value="1"/>
</dbReference>
<evidence type="ECO:0008006" key="3">
    <source>
        <dbReference type="Google" id="ProtNLM"/>
    </source>
</evidence>
<sequence>MSSLRPNPLDLPEVLTRIGQFIPLWVRNSNSSYGLIFEPQDLLSAMAVSRHFYVTLTPLLWTVYDDTILQSEESFGLIEQGLYNIPFNLILSKSHYFQFFVNRLRPPPSLLSPPHSPLPHATDNTNTRFNSRHLQELSISHFFPTEQAIELVLANPRLLLLDWKSPSTIGFTATPAIYQALLSLRHLRTLHLSGWNQIPEEEDTDPLHRLRTILVNNSAHLQNLSLSFMSGLESITEWVVLPNLRTLALNNVWESNPALVHLVRFCPALETLTIHADGGCDVKTLAPLLRDHCPKLSAIRRSSGHITFQRGFLLLDEDYVTLIEECRPLSTRVFTTTEIEAERGSQGLLTEHGAEHHVSGLKHFEMGFGGLNMTITNALLTHANHLETLILFICGDETENFENANRLLSICTHLKRFEFYNYHLEWNPEDGMLLFQTPWACRGIEMLILDGFADPFENHAFYQEWDDDGGSDDDLGGVIIHTRRGGEVHGDVRLEQLNDPSAGPDSGLGQDYAAAATTAATVETTTDIDMDQGCILFKIERNDDIPAIWQITDENIYNRTDHLQGTYGRAFKRMLFSFAETMPNLVTIELNGRVRERVKV</sequence>
<accession>A0A9P6MY00</accession>
<evidence type="ECO:0000313" key="1">
    <source>
        <dbReference type="EMBL" id="KAG0018073.1"/>
    </source>
</evidence>
<protein>
    <recommendedName>
        <fullName evidence="3">F-box domain-containing protein</fullName>
    </recommendedName>
</protein>
<name>A0A9P6MY00_9FUNG</name>
<proteinExistence type="predicted"/>
<gene>
    <name evidence="1" type="ORF">BGZ80_007585</name>
</gene>
<dbReference type="OrthoDB" id="2331820at2759"/>
<dbReference type="EMBL" id="JAAAID010000391">
    <property type="protein sequence ID" value="KAG0018073.1"/>
    <property type="molecule type" value="Genomic_DNA"/>
</dbReference>
<dbReference type="InterPro" id="IPR032675">
    <property type="entry name" value="LRR_dom_sf"/>
</dbReference>
<dbReference type="Proteomes" id="UP000703661">
    <property type="component" value="Unassembled WGS sequence"/>
</dbReference>
<evidence type="ECO:0000313" key="2">
    <source>
        <dbReference type="Proteomes" id="UP000703661"/>
    </source>
</evidence>